<feature type="domain" description="DUF7595" evidence="1">
    <location>
        <begin position="77"/>
        <end position="420"/>
    </location>
</feature>
<evidence type="ECO:0000313" key="2">
    <source>
        <dbReference type="EMBL" id="CAL4951479.1"/>
    </source>
</evidence>
<organism evidence="2 3">
    <name type="scientific">Urochloa decumbens</name>
    <dbReference type="NCBI Taxonomy" id="240449"/>
    <lineage>
        <taxon>Eukaryota</taxon>
        <taxon>Viridiplantae</taxon>
        <taxon>Streptophyta</taxon>
        <taxon>Embryophyta</taxon>
        <taxon>Tracheophyta</taxon>
        <taxon>Spermatophyta</taxon>
        <taxon>Magnoliopsida</taxon>
        <taxon>Liliopsida</taxon>
        <taxon>Poales</taxon>
        <taxon>Poaceae</taxon>
        <taxon>PACMAD clade</taxon>
        <taxon>Panicoideae</taxon>
        <taxon>Panicodae</taxon>
        <taxon>Paniceae</taxon>
        <taxon>Melinidinae</taxon>
        <taxon>Urochloa</taxon>
    </lineage>
</organism>
<dbReference type="PANTHER" id="PTHR35828">
    <property type="entry name" value="OS08G0203800 PROTEIN-RELATED"/>
    <property type="match status" value="1"/>
</dbReference>
<reference evidence="3" key="1">
    <citation type="submission" date="2024-06" db="EMBL/GenBank/DDBJ databases">
        <authorList>
            <person name="Ryan C."/>
        </authorList>
    </citation>
    <scope>NUCLEOTIDE SEQUENCE [LARGE SCALE GENOMIC DNA]</scope>
</reference>
<name>A0ABC8Z1A0_9POAL</name>
<dbReference type="PANTHER" id="PTHR35828:SF28">
    <property type="entry name" value="F-BOX DOMAIN CONTAINING PROTEIN"/>
    <property type="match status" value="1"/>
</dbReference>
<accession>A0ABC8Z1A0</accession>
<gene>
    <name evidence="2" type="ORF">URODEC1_LOCUS38949</name>
</gene>
<dbReference type="InterPro" id="IPR056016">
    <property type="entry name" value="DUF7595"/>
</dbReference>
<proteinExistence type="predicted"/>
<dbReference type="EMBL" id="OZ075127">
    <property type="protein sequence ID" value="CAL4951479.1"/>
    <property type="molecule type" value="Genomic_DNA"/>
</dbReference>
<dbReference type="InterPro" id="IPR036047">
    <property type="entry name" value="F-box-like_dom_sf"/>
</dbReference>
<dbReference type="SUPFAM" id="SSF81383">
    <property type="entry name" value="F-box domain"/>
    <property type="match status" value="1"/>
</dbReference>
<dbReference type="Proteomes" id="UP001497457">
    <property type="component" value="Chromosome 17b"/>
</dbReference>
<keyword evidence="3" id="KW-1185">Reference proteome</keyword>
<dbReference type="AlphaFoldDB" id="A0ABC8Z1A0"/>
<reference evidence="2 3" key="2">
    <citation type="submission" date="2024-10" db="EMBL/GenBank/DDBJ databases">
        <authorList>
            <person name="Ryan C."/>
        </authorList>
    </citation>
    <scope>NUCLEOTIDE SEQUENCE [LARGE SCALE GENOMIC DNA]</scope>
</reference>
<protein>
    <recommendedName>
        <fullName evidence="1">DUF7595 domain-containing protein</fullName>
    </recommendedName>
</protein>
<evidence type="ECO:0000313" key="3">
    <source>
        <dbReference type="Proteomes" id="UP001497457"/>
    </source>
</evidence>
<evidence type="ECO:0000259" key="1">
    <source>
        <dbReference type="Pfam" id="PF24523"/>
    </source>
</evidence>
<dbReference type="Pfam" id="PF24523">
    <property type="entry name" value="DUF7595"/>
    <property type="match status" value="1"/>
</dbReference>
<sequence length="420" mass="45873">MTMSFGAKRSMIDQPPTLPADALLEVIARSDAVTTVVRCAAVSKPLRRAILDPGFRRRLGLRAVATGGFDPDLVTSVAYRLRVRAGIGGSRSNLVVAKPAGGSLRFDANLLRSFNPASSREALLVLRRDPDHERRGFVELLVCNAVTGHATPLPPMELLLAPSRAIRADVYRPALLSTGGCGSSLELLVMYRHRGMDPQQRETQIFSSQAAGWGAARRIHFLPQDEQLAEATSTAPAVIGRRVHWLCNNRGQRMVILALHAEAAQATVIQLPQELVANFGGSYAMSCPAHNLILAATAEGKRLGLVVAEKFVISVWTLLPDEGSSSSSWSREVVIRRREMGRELQLAAAVDAYQPIRFDVFGERSGTVLFWMQEIGLVLLNVGTKKAELLWKGGSPDSRDARAFLHEVDLVSLLQRMKAF</sequence>